<reference evidence="4" key="1">
    <citation type="journal article" date="2019" name="Int. J. Syst. Evol. Microbiol.">
        <title>The Global Catalogue of Microorganisms (GCM) 10K type strain sequencing project: providing services to taxonomists for standard genome sequencing and annotation.</title>
        <authorList>
            <consortium name="The Broad Institute Genomics Platform"/>
            <consortium name="The Broad Institute Genome Sequencing Center for Infectious Disease"/>
            <person name="Wu L."/>
            <person name="Ma J."/>
        </authorList>
    </citation>
    <scope>NUCLEOTIDE SEQUENCE [LARGE SCALE GENOMIC DNA]</scope>
    <source>
        <strain evidence="4">KCTC 32465</strain>
    </source>
</reference>
<dbReference type="InterPro" id="IPR011049">
    <property type="entry name" value="Serralysin-like_metalloprot_C"/>
</dbReference>
<dbReference type="Gene3D" id="2.60.40.60">
    <property type="entry name" value="Cadherins"/>
    <property type="match status" value="1"/>
</dbReference>
<dbReference type="InterPro" id="IPR001343">
    <property type="entry name" value="Hemolysn_Ca-bd"/>
</dbReference>
<sequence length="1481" mass="154854">MHFRHFWQSHIFGNSSSNTLIGTERSEHFYGFGGDDTIIGGGGNDRIFGGRGSDTVQLNGSIADYDIINRGGWWNPITRVVQRDENGHVESVTRLHSVESLYFAGDDYTYHLDGTNNAALAGDDTASVSEDDVLTLDVDDLLANDQEFDGDTLSITAVSATSDAGAVVTLANGMVSYDAGDMFDSLGAGDTATDTFTYTVDEGQGGADTATVTVTITGVNDGPVIVSADAFTIDENQSGAVASVFATDVDGDGVTYAIIGGADAANFAIDAQTGELIFVAPQDFENPADADLDNVYEVSVSATDDMGAVTTQDITTTVTDVDETPSVDARINEIHYDNAGADEGEFFEIRTNAGDDVSTLVVELYNGSNGTVYQTVQVSDLTMTTDGTFDYYVWDAGSIQNGSPDGIALSNDGAVVEFLSYEGTLTAVGGSADGMTSTDIGQSETSSTAIGDSLQRDEDGVWEAPRANTQGGSNDAIVTPTLDARINEIHYDNAGADQGEFFEIRTNAGDDVSTLVVELYNGSNGTVYQTVQVSDLTMTTDGTFDYYVWDAGSIQNGSPDGIALSNDGTLVEFLSYEGTLTAVGGFADGVTSTDIGQSEPSDTAIGDSLQRNEDGTWDAPRTNSAGGDNGGATIPAVVINELAVSTTGTDWEFVELAGVAGTSLDGFALLQLDATGEVISAIDLNGQSIGENGYFLASSDQAEATFGVTGNVTFADNTLNNETSSFLLVDGYDGITTSGDLDTDDDGALDSQPFASVVDSVALIDGDAGLVYSDNVVGPDGAFLPAGAVRSPEIIGEFEATDFADSAGYTPTAGDVINPEPTEATLISTIQGAGDASFMVGEYVLVSAIVTYVVSDGFYLQEEDADVDADVNTSEGLFIFTGGAPLVVAGDLVETIGTVTEFNGLTEMNNVTSTIVLSSDNTIPTAAQVQLSGSASDFEAVEGMHVSVTSGNGEALTVIENFNLDRFGEITISAGVQTQPTQIFDAQTQGDEIAQLQEENANNTLLIDDGVSAQNPDEFQYIPNTTGDNGNGYLDSGDTFDVGSSTIRLGSEITEPIDGVMTYGFGDYRLLVNGTLAIDEDTNTGARDESPDDVGGNIQVASFNVLNYFTTFTGQGGSGPNNLSPRGASNQEEFDRQSENIVNAMSGTGAEVFALQELENNGFDAGSAISTLVSELNIEAGATGSDAIYAFVDPTNGAVDGFVGNDAITTGIVYDSNAVTLVTSDYLEFAEDSNAATYALAEFLNQYVSSSNQLDDLGRNRPAVAATFADNETGETFTIVSTHFKSKGDSGLQNLADAVQAALDAGTIPADEVDAVTDGLAALLADPNFDQGDGQGFWNGVRTDAANEVVDWMENSYAGTSTDGDYLIMGDFNAYGMEDPVQAVRDDAGLADLIDQFIGQEDAYSYVFDGQRGTLDQAFASNSMADQVTGVTEWHINADEPDLLGYDSDFNNPAFYSDDVFAASDHDPLIIGLDLGDQVIG</sequence>
<name>A0ABQ3D109_9RHOB</name>
<dbReference type="CDD" id="cd04486">
    <property type="entry name" value="YhcR_OBF_like"/>
    <property type="match status" value="1"/>
</dbReference>
<dbReference type="RefSeq" id="WP_189640106.1">
    <property type="nucleotide sequence ID" value="NZ_BMZF01000003.1"/>
</dbReference>
<proteinExistence type="predicted"/>
<dbReference type="SUPFAM" id="SSF49313">
    <property type="entry name" value="Cadherin-like"/>
    <property type="match status" value="1"/>
</dbReference>
<dbReference type="Pfam" id="PF00353">
    <property type="entry name" value="HemolysinCabind"/>
    <property type="match status" value="1"/>
</dbReference>
<dbReference type="InterPro" id="IPR010221">
    <property type="entry name" value="VCBS_dom"/>
</dbReference>
<evidence type="ECO:0000313" key="3">
    <source>
        <dbReference type="EMBL" id="GHA51587.1"/>
    </source>
</evidence>
<organism evidence="3 4">
    <name type="scientific">Paramylibacter ulvae</name>
    <dbReference type="NCBI Taxonomy" id="1651968"/>
    <lineage>
        <taxon>Bacteria</taxon>
        <taxon>Pseudomonadati</taxon>
        <taxon>Pseudomonadota</taxon>
        <taxon>Alphaproteobacteria</taxon>
        <taxon>Rhodobacterales</taxon>
        <taxon>Paracoccaceae</taxon>
        <taxon>Paramylibacter</taxon>
    </lineage>
</organism>
<dbReference type="SUPFAM" id="SSF51120">
    <property type="entry name" value="beta-Roll"/>
    <property type="match status" value="1"/>
</dbReference>
<keyword evidence="4" id="KW-1185">Reference proteome</keyword>
<protein>
    <recommendedName>
        <fullName evidence="2">Cadherin domain-containing protein</fullName>
    </recommendedName>
</protein>
<comment type="caution">
    <text evidence="3">The sequence shown here is derived from an EMBL/GenBank/DDBJ whole genome shotgun (WGS) entry which is preliminary data.</text>
</comment>
<evidence type="ECO:0000256" key="1">
    <source>
        <dbReference type="SAM" id="MobiDB-lite"/>
    </source>
</evidence>
<dbReference type="Gene3D" id="3.60.10.10">
    <property type="entry name" value="Endonuclease/exonuclease/phosphatase"/>
    <property type="match status" value="1"/>
</dbReference>
<feature type="region of interest" description="Disordered" evidence="1">
    <location>
        <begin position="592"/>
        <end position="630"/>
    </location>
</feature>
<dbReference type="Pfam" id="PF17963">
    <property type="entry name" value="Big_9"/>
    <property type="match status" value="1"/>
</dbReference>
<dbReference type="NCBIfam" id="NF033681">
    <property type="entry name" value="ExeM_NucH_DNase"/>
    <property type="match status" value="1"/>
</dbReference>
<evidence type="ECO:0000259" key="2">
    <source>
        <dbReference type="PROSITE" id="PS50268"/>
    </source>
</evidence>
<feature type="compositionally biased region" description="Polar residues" evidence="1">
    <location>
        <begin position="592"/>
        <end position="601"/>
    </location>
</feature>
<gene>
    <name evidence="3" type="ORF">GCM10008927_16260</name>
</gene>
<dbReference type="CDD" id="cd11304">
    <property type="entry name" value="Cadherin_repeat"/>
    <property type="match status" value="1"/>
</dbReference>
<dbReference type="NCBIfam" id="TIGR01965">
    <property type="entry name" value="VCBS_repeat"/>
    <property type="match status" value="1"/>
</dbReference>
<dbReference type="Proteomes" id="UP000634455">
    <property type="component" value="Unassembled WGS sequence"/>
</dbReference>
<dbReference type="InterPro" id="IPR015919">
    <property type="entry name" value="Cadherin-like_sf"/>
</dbReference>
<dbReference type="InterPro" id="IPR018511">
    <property type="entry name" value="Hemolysin-typ_Ca-bd_CS"/>
</dbReference>
<dbReference type="PROSITE" id="PS00330">
    <property type="entry name" value="HEMOLYSIN_CALCIUM"/>
    <property type="match status" value="1"/>
</dbReference>
<dbReference type="EMBL" id="BMZF01000003">
    <property type="protein sequence ID" value="GHA51587.1"/>
    <property type="molecule type" value="Genomic_DNA"/>
</dbReference>
<dbReference type="InterPro" id="IPR036691">
    <property type="entry name" value="Endo/exonu/phosph_ase_sf"/>
</dbReference>
<dbReference type="InterPro" id="IPR047971">
    <property type="entry name" value="ExeM-like"/>
</dbReference>
<accession>A0ABQ3D109</accession>
<evidence type="ECO:0000313" key="4">
    <source>
        <dbReference type="Proteomes" id="UP000634455"/>
    </source>
</evidence>
<feature type="domain" description="Cadherin" evidence="2">
    <location>
        <begin position="225"/>
        <end position="327"/>
    </location>
</feature>
<dbReference type="InterPro" id="IPR002126">
    <property type="entry name" value="Cadherin-like_dom"/>
</dbReference>
<dbReference type="Pfam" id="PF00028">
    <property type="entry name" value="Cadherin"/>
    <property type="match status" value="1"/>
</dbReference>
<dbReference type="PANTHER" id="PTHR42834:SF1">
    <property type="entry name" value="ENDONUCLEASE_EXONUCLEASE_PHOSPHATASE FAMILY PROTEIN (AFU_ORTHOLOGUE AFUA_3G09210)"/>
    <property type="match status" value="1"/>
</dbReference>
<dbReference type="PROSITE" id="PS50268">
    <property type="entry name" value="CADHERIN_2"/>
    <property type="match status" value="1"/>
</dbReference>
<dbReference type="PANTHER" id="PTHR42834">
    <property type="entry name" value="ENDONUCLEASE/EXONUCLEASE/PHOSPHATASE FAMILY PROTEIN (AFU_ORTHOLOGUE AFUA_3G09210)"/>
    <property type="match status" value="1"/>
</dbReference>
<dbReference type="SUPFAM" id="SSF56219">
    <property type="entry name" value="DNase I-like"/>
    <property type="match status" value="1"/>
</dbReference>